<name>A0A511MXL9_DEIC1</name>
<dbReference type="Proteomes" id="UP000321306">
    <property type="component" value="Unassembled WGS sequence"/>
</dbReference>
<accession>A0A511MXL9</accession>
<evidence type="ECO:0000313" key="2">
    <source>
        <dbReference type="EMBL" id="GEM45310.1"/>
    </source>
</evidence>
<evidence type="ECO:0000313" key="3">
    <source>
        <dbReference type="Proteomes" id="UP000321306"/>
    </source>
</evidence>
<gene>
    <name evidence="2" type="ORF">DC3_09450</name>
</gene>
<dbReference type="RefSeq" id="WP_146882776.1">
    <property type="nucleotide sequence ID" value="NZ_BJXB01000003.1"/>
</dbReference>
<reference evidence="2 3" key="1">
    <citation type="submission" date="2019-07" db="EMBL/GenBank/DDBJ databases">
        <title>Whole genome shotgun sequence of Deinococcus cellulosilyticus NBRC 106333.</title>
        <authorList>
            <person name="Hosoyama A."/>
            <person name="Uohara A."/>
            <person name="Ohji S."/>
            <person name="Ichikawa N."/>
        </authorList>
    </citation>
    <scope>NUCLEOTIDE SEQUENCE [LARGE SCALE GENOMIC DNA]</scope>
    <source>
        <strain evidence="2 3">NBRC 106333</strain>
    </source>
</reference>
<protein>
    <submittedName>
        <fullName evidence="2">Uncharacterized protein</fullName>
    </submittedName>
</protein>
<organism evidence="2 3">
    <name type="scientific">Deinococcus cellulosilyticus (strain DSM 18568 / NBRC 106333 / KACC 11606 / 5516J-15)</name>
    <dbReference type="NCBI Taxonomy" id="1223518"/>
    <lineage>
        <taxon>Bacteria</taxon>
        <taxon>Thermotogati</taxon>
        <taxon>Deinococcota</taxon>
        <taxon>Deinococci</taxon>
        <taxon>Deinococcales</taxon>
        <taxon>Deinococcaceae</taxon>
        <taxon>Deinococcus</taxon>
    </lineage>
</organism>
<dbReference type="Gene3D" id="2.60.120.1170">
    <property type="match status" value="1"/>
</dbReference>
<dbReference type="EMBL" id="BJXB01000003">
    <property type="protein sequence ID" value="GEM45310.1"/>
    <property type="molecule type" value="Genomic_DNA"/>
</dbReference>
<evidence type="ECO:0000256" key="1">
    <source>
        <dbReference type="SAM" id="MobiDB-lite"/>
    </source>
</evidence>
<dbReference type="OrthoDB" id="62953at2"/>
<dbReference type="AlphaFoldDB" id="A0A511MXL9"/>
<sequence length="258" mass="28578">MTQNLPFRALRKPSPKTLTITNFMQGRQTPDMLSAALILTVPLGEMLFIKGGQSPRFFLKAREEVEITMDADLTEVVNLGALGHDLIRTQRPFTGGFPTQSHPDVVAYTQEDGSDTWDKANITAIDFAANTVTVAKTADVKKIRIYFVPGGGEFEIRAKRPNGSDSINMKLFDMGLKAMHETDQTNTRSAPKLGHEGTNPPLPPQWELQIAVRSKSLIYADPEAEHELSLQAWSAPIEILNRSRMDAEAEVQLRGGYV</sequence>
<keyword evidence="3" id="KW-1185">Reference proteome</keyword>
<comment type="caution">
    <text evidence="2">The sequence shown here is derived from an EMBL/GenBank/DDBJ whole genome shotgun (WGS) entry which is preliminary data.</text>
</comment>
<proteinExistence type="predicted"/>
<feature type="region of interest" description="Disordered" evidence="1">
    <location>
        <begin position="183"/>
        <end position="204"/>
    </location>
</feature>